<feature type="chain" id="PRO_5012758447" evidence="3">
    <location>
        <begin position="24"/>
        <end position="255"/>
    </location>
</feature>
<evidence type="ECO:0000256" key="2">
    <source>
        <dbReference type="SAM" id="Phobius"/>
    </source>
</evidence>
<gene>
    <name evidence="4" type="ORF">KP79_PYT20176</name>
</gene>
<feature type="compositionally biased region" description="Basic and acidic residues" evidence="1">
    <location>
        <begin position="99"/>
        <end position="128"/>
    </location>
</feature>
<dbReference type="EMBL" id="NEDP02000107">
    <property type="protein sequence ID" value="OWF56717.1"/>
    <property type="molecule type" value="Genomic_DNA"/>
</dbReference>
<keyword evidence="2" id="KW-0472">Membrane</keyword>
<feature type="signal peptide" evidence="3">
    <location>
        <begin position="1"/>
        <end position="23"/>
    </location>
</feature>
<sequence length="255" mass="28904">MARIANCILVCGLGLGTVITAYAVDTPGGSFSGRKLLNSTEPAADKSVWQQIEEFYDDKNNFAMYLVLPLLVFVYGGCSLIYCIAKCRKHLKKKKRKEMSKFDRQNIDDDGPMTERNEREEPRQERRGTKQTSASDVRVAVDRENTSTPLPWQVPDDTESLYPQKNAPRKAEPPREPAYNHQSPPPPYDHYPAKPAMNRPMVNTVSNPGNDHRNRNAMESYAMAKQAAELLRQEDHYRPGEGGYKKAKRLVFVAD</sequence>
<organism evidence="4 5">
    <name type="scientific">Mizuhopecten yessoensis</name>
    <name type="common">Japanese scallop</name>
    <name type="synonym">Patinopecten yessoensis</name>
    <dbReference type="NCBI Taxonomy" id="6573"/>
    <lineage>
        <taxon>Eukaryota</taxon>
        <taxon>Metazoa</taxon>
        <taxon>Spiralia</taxon>
        <taxon>Lophotrochozoa</taxon>
        <taxon>Mollusca</taxon>
        <taxon>Bivalvia</taxon>
        <taxon>Autobranchia</taxon>
        <taxon>Pteriomorphia</taxon>
        <taxon>Pectinida</taxon>
        <taxon>Pectinoidea</taxon>
        <taxon>Pectinidae</taxon>
        <taxon>Mizuhopecten</taxon>
    </lineage>
</organism>
<keyword evidence="5" id="KW-1185">Reference proteome</keyword>
<dbReference type="Proteomes" id="UP000242188">
    <property type="component" value="Unassembled WGS sequence"/>
</dbReference>
<dbReference type="AlphaFoldDB" id="A0A210R6P1"/>
<protein>
    <submittedName>
        <fullName evidence="4">Uncharacterized protein</fullName>
    </submittedName>
</protein>
<keyword evidence="3" id="KW-0732">Signal</keyword>
<evidence type="ECO:0000313" key="5">
    <source>
        <dbReference type="Proteomes" id="UP000242188"/>
    </source>
</evidence>
<evidence type="ECO:0000256" key="3">
    <source>
        <dbReference type="SAM" id="SignalP"/>
    </source>
</evidence>
<evidence type="ECO:0000313" key="4">
    <source>
        <dbReference type="EMBL" id="OWF56717.1"/>
    </source>
</evidence>
<reference evidence="4 5" key="1">
    <citation type="journal article" date="2017" name="Nat. Ecol. Evol.">
        <title>Scallop genome provides insights into evolution of bilaterian karyotype and development.</title>
        <authorList>
            <person name="Wang S."/>
            <person name="Zhang J."/>
            <person name="Jiao W."/>
            <person name="Li J."/>
            <person name="Xun X."/>
            <person name="Sun Y."/>
            <person name="Guo X."/>
            <person name="Huan P."/>
            <person name="Dong B."/>
            <person name="Zhang L."/>
            <person name="Hu X."/>
            <person name="Sun X."/>
            <person name="Wang J."/>
            <person name="Zhao C."/>
            <person name="Wang Y."/>
            <person name="Wang D."/>
            <person name="Huang X."/>
            <person name="Wang R."/>
            <person name="Lv J."/>
            <person name="Li Y."/>
            <person name="Zhang Z."/>
            <person name="Liu B."/>
            <person name="Lu W."/>
            <person name="Hui Y."/>
            <person name="Liang J."/>
            <person name="Zhou Z."/>
            <person name="Hou R."/>
            <person name="Li X."/>
            <person name="Liu Y."/>
            <person name="Li H."/>
            <person name="Ning X."/>
            <person name="Lin Y."/>
            <person name="Zhao L."/>
            <person name="Xing Q."/>
            <person name="Dou J."/>
            <person name="Li Y."/>
            <person name="Mao J."/>
            <person name="Guo H."/>
            <person name="Dou H."/>
            <person name="Li T."/>
            <person name="Mu C."/>
            <person name="Jiang W."/>
            <person name="Fu Q."/>
            <person name="Fu X."/>
            <person name="Miao Y."/>
            <person name="Liu J."/>
            <person name="Yu Q."/>
            <person name="Li R."/>
            <person name="Liao H."/>
            <person name="Li X."/>
            <person name="Kong Y."/>
            <person name="Jiang Z."/>
            <person name="Chourrout D."/>
            <person name="Li R."/>
            <person name="Bao Z."/>
        </authorList>
    </citation>
    <scope>NUCLEOTIDE SEQUENCE [LARGE SCALE GENOMIC DNA]</scope>
    <source>
        <strain evidence="4 5">PY_sf001</strain>
    </source>
</reference>
<feature type="transmembrane region" description="Helical" evidence="2">
    <location>
        <begin position="62"/>
        <end position="85"/>
    </location>
</feature>
<feature type="region of interest" description="Disordered" evidence="1">
    <location>
        <begin position="98"/>
        <end position="215"/>
    </location>
</feature>
<dbReference type="OrthoDB" id="6120632at2759"/>
<name>A0A210R6P1_MIZYE</name>
<keyword evidence="2" id="KW-0812">Transmembrane</keyword>
<proteinExistence type="predicted"/>
<keyword evidence="2" id="KW-1133">Transmembrane helix</keyword>
<comment type="caution">
    <text evidence="4">The sequence shown here is derived from an EMBL/GenBank/DDBJ whole genome shotgun (WGS) entry which is preliminary data.</text>
</comment>
<evidence type="ECO:0000256" key="1">
    <source>
        <dbReference type="SAM" id="MobiDB-lite"/>
    </source>
</evidence>
<accession>A0A210R6P1</accession>